<protein>
    <submittedName>
        <fullName evidence="8">Regulatory protein AtoC</fullName>
    </submittedName>
</protein>
<dbReference type="InterPro" id="IPR002078">
    <property type="entry name" value="Sigma_54_int"/>
</dbReference>
<evidence type="ECO:0000259" key="6">
    <source>
        <dbReference type="PROSITE" id="PS50045"/>
    </source>
</evidence>
<dbReference type="Gene3D" id="1.10.8.60">
    <property type="match status" value="1"/>
</dbReference>
<dbReference type="Pfam" id="PF25601">
    <property type="entry name" value="AAA_lid_14"/>
    <property type="match status" value="1"/>
</dbReference>
<reference evidence="8 9" key="1">
    <citation type="submission" date="2024-09" db="EMBL/GenBank/DDBJ databases">
        <title>Draft genome sequence of Candidatus Magnetaquicoccaceae bacterium FCR-1.</title>
        <authorList>
            <person name="Shimoshige H."/>
            <person name="Shimamura S."/>
            <person name="Taoka A."/>
            <person name="Kobayashi H."/>
            <person name="Maekawa T."/>
        </authorList>
    </citation>
    <scope>NUCLEOTIDE SEQUENCE [LARGE SCALE GENOMIC DNA]</scope>
    <source>
        <strain evidence="8 9">FCR-1</strain>
    </source>
</reference>
<comment type="caution">
    <text evidence="8">The sequence shown here is derived from an EMBL/GenBank/DDBJ whole genome shotgun (WGS) entry which is preliminary data.</text>
</comment>
<dbReference type="EMBL" id="BAAFGK010000004">
    <property type="protein sequence ID" value="GAB0057699.1"/>
    <property type="molecule type" value="Genomic_DNA"/>
</dbReference>
<sequence>MSEPNKKSLPIVLVDDEETVLFSSKILLKTADVSPVVTMTDGRNLLEFLEEHGAAVVVLDLVMPHTPGTELLPRIKERFPEVPVIVMTANLEIEIAVQCMKDGAFDYLVKPAENSRFISCVKRAMELRSLRREVGTLKHYLLEDSLQDTEAFAPIITKSRKMRAVFQYVEAIAPSSEPVLIIGETGVGKELLAQAVHSVSHRSGQLVALNVAGLDDNMFSDTLFGHRKGAFTGANDNREGMIAAAAGGSLFLDEIGDLKESSQVKLLRLLQERKYYPLGSDGYMKTDARIICATNRDLKGLMAEKSFRSDLYFRLSSHQVRIPPLRERKEDIPLLTARFLEEAAHAMGKPVPIPPPELFHLLNTYGFPGNVRELRAIAFDAVARHQSGVLSLERFRESVFATGTPEESDAMQEEDNPFKRMSAKLPTLREAEVLLIEEALERSQGNKSVAATLLGVSRQTLNYRLQQLKKGNGGRE</sequence>
<dbReference type="InterPro" id="IPR025943">
    <property type="entry name" value="Sigma_54_int_dom_ATP-bd_2"/>
</dbReference>
<dbReference type="PROSITE" id="PS50045">
    <property type="entry name" value="SIGMA54_INTERACT_4"/>
    <property type="match status" value="1"/>
</dbReference>
<name>A0ABQ0C9Z1_9PROT</name>
<dbReference type="SUPFAM" id="SSF52172">
    <property type="entry name" value="CheY-like"/>
    <property type="match status" value="1"/>
</dbReference>
<keyword evidence="3" id="KW-0805">Transcription regulation</keyword>
<dbReference type="Gene3D" id="3.40.50.300">
    <property type="entry name" value="P-loop containing nucleotide triphosphate hydrolases"/>
    <property type="match status" value="1"/>
</dbReference>
<evidence type="ECO:0000256" key="2">
    <source>
        <dbReference type="ARBA" id="ARBA00022840"/>
    </source>
</evidence>
<dbReference type="InterPro" id="IPR027417">
    <property type="entry name" value="P-loop_NTPase"/>
</dbReference>
<dbReference type="InterPro" id="IPR009057">
    <property type="entry name" value="Homeodomain-like_sf"/>
</dbReference>
<dbReference type="InterPro" id="IPR011006">
    <property type="entry name" value="CheY-like_superfamily"/>
</dbReference>
<feature type="domain" description="Response regulatory" evidence="7">
    <location>
        <begin position="10"/>
        <end position="125"/>
    </location>
</feature>
<evidence type="ECO:0000313" key="9">
    <source>
        <dbReference type="Proteomes" id="UP001628193"/>
    </source>
</evidence>
<proteinExistence type="predicted"/>
<dbReference type="InterPro" id="IPR003593">
    <property type="entry name" value="AAA+_ATPase"/>
</dbReference>
<dbReference type="InterPro" id="IPR002197">
    <property type="entry name" value="HTH_Fis"/>
</dbReference>
<dbReference type="Gene3D" id="1.10.10.60">
    <property type="entry name" value="Homeodomain-like"/>
    <property type="match status" value="1"/>
</dbReference>
<keyword evidence="4" id="KW-0804">Transcription</keyword>
<evidence type="ECO:0000259" key="7">
    <source>
        <dbReference type="PROSITE" id="PS50110"/>
    </source>
</evidence>
<dbReference type="CDD" id="cd00009">
    <property type="entry name" value="AAA"/>
    <property type="match status" value="1"/>
</dbReference>
<evidence type="ECO:0000256" key="5">
    <source>
        <dbReference type="PROSITE-ProRule" id="PRU00169"/>
    </source>
</evidence>
<evidence type="ECO:0000313" key="8">
    <source>
        <dbReference type="EMBL" id="GAB0057699.1"/>
    </source>
</evidence>
<feature type="modified residue" description="4-aspartylphosphate" evidence="5">
    <location>
        <position position="60"/>
    </location>
</feature>
<dbReference type="InterPro" id="IPR025662">
    <property type="entry name" value="Sigma_54_int_dom_ATP-bd_1"/>
</dbReference>
<dbReference type="PRINTS" id="PR01590">
    <property type="entry name" value="HTHFIS"/>
</dbReference>
<accession>A0ABQ0C9Z1</accession>
<dbReference type="RefSeq" id="WP_420905392.1">
    <property type="nucleotide sequence ID" value="NZ_BAAFGK010000004.1"/>
</dbReference>
<keyword evidence="5" id="KW-0597">Phosphoprotein</keyword>
<dbReference type="Pfam" id="PF02954">
    <property type="entry name" value="HTH_8"/>
    <property type="match status" value="1"/>
</dbReference>
<keyword evidence="2" id="KW-0067">ATP-binding</keyword>
<keyword evidence="9" id="KW-1185">Reference proteome</keyword>
<dbReference type="SUPFAM" id="SSF52540">
    <property type="entry name" value="P-loop containing nucleoside triphosphate hydrolases"/>
    <property type="match status" value="1"/>
</dbReference>
<dbReference type="Pfam" id="PF00158">
    <property type="entry name" value="Sigma54_activat"/>
    <property type="match status" value="1"/>
</dbReference>
<dbReference type="Gene3D" id="3.40.50.2300">
    <property type="match status" value="1"/>
</dbReference>
<evidence type="ECO:0000256" key="1">
    <source>
        <dbReference type="ARBA" id="ARBA00022741"/>
    </source>
</evidence>
<evidence type="ECO:0000256" key="3">
    <source>
        <dbReference type="ARBA" id="ARBA00023015"/>
    </source>
</evidence>
<dbReference type="InterPro" id="IPR058031">
    <property type="entry name" value="AAA_lid_NorR"/>
</dbReference>
<feature type="domain" description="Sigma-54 factor interaction" evidence="6">
    <location>
        <begin position="155"/>
        <end position="383"/>
    </location>
</feature>
<keyword evidence="1" id="KW-0547">Nucleotide-binding</keyword>
<dbReference type="PROSITE" id="PS50110">
    <property type="entry name" value="RESPONSE_REGULATORY"/>
    <property type="match status" value="1"/>
</dbReference>
<dbReference type="PROSITE" id="PS00676">
    <property type="entry name" value="SIGMA54_INTERACT_2"/>
    <property type="match status" value="1"/>
</dbReference>
<evidence type="ECO:0000256" key="4">
    <source>
        <dbReference type="ARBA" id="ARBA00023163"/>
    </source>
</evidence>
<organism evidence="8 9">
    <name type="scientific">Candidatus Magnetaquiglobus chichijimensis</name>
    <dbReference type="NCBI Taxonomy" id="3141448"/>
    <lineage>
        <taxon>Bacteria</taxon>
        <taxon>Pseudomonadati</taxon>
        <taxon>Pseudomonadota</taxon>
        <taxon>Magnetococcia</taxon>
        <taxon>Magnetococcales</taxon>
        <taxon>Candidatus Magnetaquicoccaceae</taxon>
        <taxon>Candidatus Magnetaquiglobus</taxon>
    </lineage>
</organism>
<dbReference type="SUPFAM" id="SSF46689">
    <property type="entry name" value="Homeodomain-like"/>
    <property type="match status" value="1"/>
</dbReference>
<dbReference type="Proteomes" id="UP001628193">
    <property type="component" value="Unassembled WGS sequence"/>
</dbReference>
<gene>
    <name evidence="8" type="primary">atoC_4</name>
    <name evidence="8" type="ORF">SIID45300_02031</name>
</gene>
<dbReference type="InterPro" id="IPR001789">
    <property type="entry name" value="Sig_transdc_resp-reg_receiver"/>
</dbReference>
<dbReference type="PANTHER" id="PTHR32071:SF13">
    <property type="entry name" value="RESPONSE REGULATOR HSFA"/>
    <property type="match status" value="1"/>
</dbReference>
<dbReference type="PROSITE" id="PS00675">
    <property type="entry name" value="SIGMA54_INTERACT_1"/>
    <property type="match status" value="1"/>
</dbReference>
<dbReference type="SMART" id="SM00382">
    <property type="entry name" value="AAA"/>
    <property type="match status" value="1"/>
</dbReference>
<dbReference type="Pfam" id="PF00072">
    <property type="entry name" value="Response_reg"/>
    <property type="match status" value="1"/>
</dbReference>
<dbReference type="SMART" id="SM00448">
    <property type="entry name" value="REC"/>
    <property type="match status" value="1"/>
</dbReference>
<dbReference type="PANTHER" id="PTHR32071">
    <property type="entry name" value="TRANSCRIPTIONAL REGULATORY PROTEIN"/>
    <property type="match status" value="1"/>
</dbReference>